<dbReference type="GO" id="GO:0035312">
    <property type="term" value="F:5'-3' DNA exonuclease activity"/>
    <property type="evidence" value="ECO:0007669"/>
    <property type="project" value="TreeGrafter"/>
</dbReference>
<dbReference type="GO" id="GO:0004534">
    <property type="term" value="F:5'-3' RNA exonuclease activity"/>
    <property type="evidence" value="ECO:0007669"/>
    <property type="project" value="TreeGrafter"/>
</dbReference>
<evidence type="ECO:0000313" key="1">
    <source>
        <dbReference type="EMBL" id="GAD76887.1"/>
    </source>
</evidence>
<dbReference type="NCBIfam" id="NF045780">
    <property type="entry name" value="TrlF_fam_ATP"/>
    <property type="match status" value="1"/>
</dbReference>
<keyword evidence="2" id="KW-1185">Reference proteome</keyword>
<dbReference type="CDD" id="cd07432">
    <property type="entry name" value="PHP_HisPPase"/>
    <property type="match status" value="1"/>
</dbReference>
<dbReference type="EMBL" id="BATL01000055">
    <property type="protein sequence ID" value="GAD76887.1"/>
    <property type="molecule type" value="Genomic_DNA"/>
</dbReference>
<gene>
    <name evidence="1" type="ORF">VAZ01S_055_00130</name>
</gene>
<dbReference type="Gene3D" id="3.20.20.140">
    <property type="entry name" value="Metal-dependent hydrolases"/>
    <property type="match status" value="1"/>
</dbReference>
<dbReference type="InterPro" id="IPR054787">
    <property type="entry name" value="TrlF_ATPase"/>
</dbReference>
<dbReference type="InterPro" id="IPR052018">
    <property type="entry name" value="PHP_domain"/>
</dbReference>
<dbReference type="STRING" id="1219077.VAZ01S_055_00130"/>
<dbReference type="RefSeq" id="WP_021710633.1">
    <property type="nucleotide sequence ID" value="NZ_BAOB01000226.1"/>
</dbReference>
<dbReference type="InterPro" id="IPR027417">
    <property type="entry name" value="P-loop_NTPase"/>
</dbReference>
<organism evidence="1 2">
    <name type="scientific">Vibrio azureus NBRC 104587</name>
    <dbReference type="NCBI Taxonomy" id="1219077"/>
    <lineage>
        <taxon>Bacteria</taxon>
        <taxon>Pseudomonadati</taxon>
        <taxon>Pseudomonadota</taxon>
        <taxon>Gammaproteobacteria</taxon>
        <taxon>Vibrionales</taxon>
        <taxon>Vibrionaceae</taxon>
        <taxon>Vibrio</taxon>
    </lineage>
</organism>
<dbReference type="InterPro" id="IPR016195">
    <property type="entry name" value="Pol/histidinol_Pase-like"/>
</dbReference>
<protein>
    <submittedName>
        <fullName evidence="1">Uncharacterized protein</fullName>
    </submittedName>
</protein>
<dbReference type="eggNOG" id="COG1196">
    <property type="taxonomic scope" value="Bacteria"/>
</dbReference>
<proteinExistence type="predicted"/>
<dbReference type="eggNOG" id="COG0613">
    <property type="taxonomic scope" value="Bacteria"/>
</dbReference>
<dbReference type="PANTHER" id="PTHR42924:SF3">
    <property type="entry name" value="POLYMERASE_HISTIDINOL PHOSPHATASE N-TERMINAL DOMAIN-CONTAINING PROTEIN"/>
    <property type="match status" value="1"/>
</dbReference>
<comment type="caution">
    <text evidence="1">The sequence shown here is derived from an EMBL/GenBank/DDBJ whole genome shotgun (WGS) entry which is preliminary data.</text>
</comment>
<accession>U3AUG9</accession>
<sequence>MPATTITSKWYKFDIHTHTPESRDYREPSSPEPELWLRTAMERELDCIAITDHNSGGWIDRLKATYEQIKSEEWFRPLVIFPGVEITISLGASRIHLLAIFDPGKSTQDLTRFLGSCDLQGDFGDPEACYTTQSIETIVKKIAESNGVAIPAHIDAPKGLLHEVTNTNPDIKAHLTLFDGAQFVARDYLSSGSIHEELKKDASHLATVMGSDAHMLADIGGSYSWIKMGTPSIEALNFALKDHQFCILNQAENPNTLPRSYIESLKISGMKHCGMNPTNIPKFQLHPLFNSIIGGRGTGKSTFIESLRLSLGRSQELEDLPSVGADVRSFVDGVTTDRTLIEARFVRNTSRYRVSWTKEGGVKFERADEGGWVVDEGDVSERFAVNIYSQKQINALASNPTSLLELVDRSPIVDIESWNSRFVPHQRLYMELSSEKVQLSRNISKEGSKNSRLQELMSDINGFESGGHSQVLIRNQLMTTLSRLLSNAGNIDDISNSFDELLQETVPSLNTTQMELLEDPLKEELVAIQSAFEAEVNEVLGQIETLKTRIVRAKKLRDQAIQSSNWHTQKVLSDERYQDLVSEYQERGSEFNTQEYESWISEKVRIEQQLECIEVDKARLSEVSVQKEGELNTMLELRRELQTKRQEFIDSVLVNNDYVQMTIRPFSDLSKAERQFRTIVGHGKFSSSVYEKGNDTSLLYGLFNASNTFEEKTSALRELKSAIKSLVLGEQPNGYRIDRRFIDFLTERYEREPEFMARLDCWQPDDLLEVKYSPRGDGTHFANISRGSAGQKAAAILAFLLSHGEEPIIIDQPEDDLDNALVYSLIVNQIQKNKARRQIIIVTHNPNIVVNGDSELVNVMEFRGGQVQIKASGSLIEQNIRNEVCEIMEGGREAFSKRFHRISRL</sequence>
<dbReference type="Proteomes" id="UP000016567">
    <property type="component" value="Unassembled WGS sequence"/>
</dbReference>
<dbReference type="PANTHER" id="PTHR42924">
    <property type="entry name" value="EXONUCLEASE"/>
    <property type="match status" value="1"/>
</dbReference>
<dbReference type="SUPFAM" id="SSF52540">
    <property type="entry name" value="P-loop containing nucleoside triphosphate hydrolases"/>
    <property type="match status" value="1"/>
</dbReference>
<dbReference type="AlphaFoldDB" id="U3AUG9"/>
<reference evidence="1 2" key="1">
    <citation type="submission" date="2013-09" db="EMBL/GenBank/DDBJ databases">
        <title>Whole genome shotgun sequence of Vibrio azureus NBRC 104587.</title>
        <authorList>
            <person name="Isaki S."/>
            <person name="Hosoyama A."/>
            <person name="Numata M."/>
            <person name="Hashimoto M."/>
            <person name="Hosoyama Y."/>
            <person name="Tsuchikane K."/>
            <person name="Noguchi M."/>
            <person name="Hirakata S."/>
            <person name="Ichikawa N."/>
            <person name="Ohji S."/>
            <person name="Yamazoe A."/>
            <person name="Fujita N."/>
        </authorList>
    </citation>
    <scope>NUCLEOTIDE SEQUENCE [LARGE SCALE GENOMIC DNA]</scope>
    <source>
        <strain evidence="1 2">NBRC 104587</strain>
    </source>
</reference>
<dbReference type="Gene3D" id="3.40.50.300">
    <property type="entry name" value="P-loop containing nucleotide triphosphate hydrolases"/>
    <property type="match status" value="2"/>
</dbReference>
<dbReference type="SUPFAM" id="SSF89550">
    <property type="entry name" value="PHP domain-like"/>
    <property type="match status" value="1"/>
</dbReference>
<name>U3AUG9_9VIBR</name>
<evidence type="ECO:0000313" key="2">
    <source>
        <dbReference type="Proteomes" id="UP000016567"/>
    </source>
</evidence>